<accession>A0A8T1QJ91</accession>
<feature type="region of interest" description="Disordered" evidence="1">
    <location>
        <begin position="1"/>
        <end position="32"/>
    </location>
</feature>
<evidence type="ECO:0000256" key="1">
    <source>
        <dbReference type="SAM" id="MobiDB-lite"/>
    </source>
</evidence>
<name>A0A8T1QJ91_CARIL</name>
<sequence>MDARSTPSVQKPISSLGSSNRTGRVESFGKVSSRISPSIALVAAVSIMALRATYLAARWSTTLTRVGSSSVGRVVAVGMRPTSLVATGGSMVSMGATTISGCECCRSGVRRLKGALEQLKAFGFRD</sequence>
<evidence type="ECO:0000313" key="3">
    <source>
        <dbReference type="Proteomes" id="UP000811609"/>
    </source>
</evidence>
<feature type="compositionally biased region" description="Polar residues" evidence="1">
    <location>
        <begin position="1"/>
        <end position="22"/>
    </location>
</feature>
<protein>
    <submittedName>
        <fullName evidence="2">Uncharacterized protein</fullName>
    </submittedName>
</protein>
<organism evidence="2 3">
    <name type="scientific">Carya illinoinensis</name>
    <name type="common">Pecan</name>
    <dbReference type="NCBI Taxonomy" id="32201"/>
    <lineage>
        <taxon>Eukaryota</taxon>
        <taxon>Viridiplantae</taxon>
        <taxon>Streptophyta</taxon>
        <taxon>Embryophyta</taxon>
        <taxon>Tracheophyta</taxon>
        <taxon>Spermatophyta</taxon>
        <taxon>Magnoliopsida</taxon>
        <taxon>eudicotyledons</taxon>
        <taxon>Gunneridae</taxon>
        <taxon>Pentapetalae</taxon>
        <taxon>rosids</taxon>
        <taxon>fabids</taxon>
        <taxon>Fagales</taxon>
        <taxon>Juglandaceae</taxon>
        <taxon>Carya</taxon>
    </lineage>
</organism>
<reference evidence="2" key="1">
    <citation type="submission" date="2020-12" db="EMBL/GenBank/DDBJ databases">
        <title>WGS assembly of Carya illinoinensis cv. Pawnee.</title>
        <authorList>
            <person name="Platts A."/>
            <person name="Shu S."/>
            <person name="Wright S."/>
            <person name="Barry K."/>
            <person name="Edger P."/>
            <person name="Pires J.C."/>
            <person name="Schmutz J."/>
        </authorList>
    </citation>
    <scope>NUCLEOTIDE SEQUENCE</scope>
    <source>
        <tissue evidence="2">Leaf</tissue>
    </source>
</reference>
<evidence type="ECO:0000313" key="2">
    <source>
        <dbReference type="EMBL" id="KAG6654379.1"/>
    </source>
</evidence>
<keyword evidence="3" id="KW-1185">Reference proteome</keyword>
<comment type="caution">
    <text evidence="2">The sequence shown here is derived from an EMBL/GenBank/DDBJ whole genome shotgun (WGS) entry which is preliminary data.</text>
</comment>
<dbReference type="Proteomes" id="UP000811609">
    <property type="component" value="Chromosome 5"/>
</dbReference>
<dbReference type="EMBL" id="CM031813">
    <property type="protein sequence ID" value="KAG6654379.1"/>
    <property type="molecule type" value="Genomic_DNA"/>
</dbReference>
<proteinExistence type="predicted"/>
<dbReference type="AlphaFoldDB" id="A0A8T1QJ91"/>
<gene>
    <name evidence="2" type="ORF">CIPAW_05G141600</name>
</gene>